<dbReference type="InterPro" id="IPR011250">
    <property type="entry name" value="OMP/PagP_B-barrel"/>
</dbReference>
<proteinExistence type="predicted"/>
<dbReference type="Pfam" id="PF13505">
    <property type="entry name" value="OMP_b-brl"/>
    <property type="match status" value="1"/>
</dbReference>
<organism evidence="4 5">
    <name type="scientific">Ferrovibrio xuzhouensis</name>
    <dbReference type="NCBI Taxonomy" id="1576914"/>
    <lineage>
        <taxon>Bacteria</taxon>
        <taxon>Pseudomonadati</taxon>
        <taxon>Pseudomonadota</taxon>
        <taxon>Alphaproteobacteria</taxon>
        <taxon>Rhodospirillales</taxon>
        <taxon>Rhodospirillaceae</taxon>
        <taxon>Ferrovibrio</taxon>
    </lineage>
</organism>
<name>A0ABV7VF98_9PROT</name>
<dbReference type="RefSeq" id="WP_379724156.1">
    <property type="nucleotide sequence ID" value="NZ_JBHRYJ010000001.1"/>
</dbReference>
<keyword evidence="5" id="KW-1185">Reference proteome</keyword>
<comment type="caution">
    <text evidence="4">The sequence shown here is derived from an EMBL/GenBank/DDBJ whole genome shotgun (WGS) entry which is preliminary data.</text>
</comment>
<evidence type="ECO:0000256" key="1">
    <source>
        <dbReference type="ARBA" id="ARBA00022729"/>
    </source>
</evidence>
<dbReference type="Proteomes" id="UP001595711">
    <property type="component" value="Unassembled WGS sequence"/>
</dbReference>
<reference evidence="5" key="1">
    <citation type="journal article" date="2019" name="Int. J. Syst. Evol. Microbiol.">
        <title>The Global Catalogue of Microorganisms (GCM) 10K type strain sequencing project: providing services to taxonomists for standard genome sequencing and annotation.</title>
        <authorList>
            <consortium name="The Broad Institute Genomics Platform"/>
            <consortium name="The Broad Institute Genome Sequencing Center for Infectious Disease"/>
            <person name="Wu L."/>
            <person name="Ma J."/>
        </authorList>
    </citation>
    <scope>NUCLEOTIDE SEQUENCE [LARGE SCALE GENOMIC DNA]</scope>
    <source>
        <strain evidence="5">KCTC 42182</strain>
    </source>
</reference>
<dbReference type="Gene3D" id="2.40.160.20">
    <property type="match status" value="1"/>
</dbReference>
<dbReference type="SUPFAM" id="SSF56925">
    <property type="entry name" value="OMPA-like"/>
    <property type="match status" value="1"/>
</dbReference>
<feature type="signal peptide" evidence="2">
    <location>
        <begin position="1"/>
        <end position="32"/>
    </location>
</feature>
<evidence type="ECO:0000256" key="2">
    <source>
        <dbReference type="SAM" id="SignalP"/>
    </source>
</evidence>
<sequence>MTASRLFPTRALVAGALVLLAAPVLLPAPAMAQSSSSSSSMAKSVSYDTLQPHVGWYGTLGGSGIQPRDTDGTVNGTDSTLEYNMGYGLFGAGGYRFRNGLRLEGEIGYGSVGLDSFRYGGTGGNADGDLQLWSATGAAYYDLPTAGRVSPYIGGGAGAVRESIDRVSASSGGTTVSAEGDTDTNLTAFGEVGLNIALAPAFDLVPSYRYQWIDDGRDGFDDTQMHVFRAGLRYWF</sequence>
<feature type="chain" id="PRO_5045809391" evidence="2">
    <location>
        <begin position="33"/>
        <end position="236"/>
    </location>
</feature>
<evidence type="ECO:0000259" key="3">
    <source>
        <dbReference type="Pfam" id="PF13505"/>
    </source>
</evidence>
<evidence type="ECO:0000313" key="4">
    <source>
        <dbReference type="EMBL" id="MFC3675486.1"/>
    </source>
</evidence>
<accession>A0ABV7VF98</accession>
<protein>
    <submittedName>
        <fullName evidence="4">Outer membrane protein</fullName>
    </submittedName>
</protein>
<keyword evidence="1 2" id="KW-0732">Signal</keyword>
<feature type="domain" description="Outer membrane protein beta-barrel" evidence="3">
    <location>
        <begin position="37"/>
        <end position="236"/>
    </location>
</feature>
<gene>
    <name evidence="4" type="ORF">ACFOOQ_08025</name>
</gene>
<dbReference type="EMBL" id="JBHRYJ010000001">
    <property type="protein sequence ID" value="MFC3675486.1"/>
    <property type="molecule type" value="Genomic_DNA"/>
</dbReference>
<dbReference type="InterPro" id="IPR027385">
    <property type="entry name" value="Beta-barrel_OMP"/>
</dbReference>
<evidence type="ECO:0000313" key="5">
    <source>
        <dbReference type="Proteomes" id="UP001595711"/>
    </source>
</evidence>